<evidence type="ECO:0000313" key="1">
    <source>
        <dbReference type="EMBL" id="SEC35987.1"/>
    </source>
</evidence>
<accession>A0A1H4RW07</accession>
<sequence>MMLPRSRFRSRHACIAFALTGVVLMGCARKVQIEVPADFHGHVRILCTGLSEDRSTNIHVDATGSIKASTCPVRQTDTVVSRSGVGAPLETNVMWTTTGDGLVREITFDVR</sequence>
<name>A0A1H4RW07_9BACT</name>
<proteinExistence type="predicted"/>
<dbReference type="EMBL" id="FNSD01000001">
    <property type="protein sequence ID" value="SEC35987.1"/>
    <property type="molecule type" value="Genomic_DNA"/>
</dbReference>
<evidence type="ECO:0000313" key="2">
    <source>
        <dbReference type="Proteomes" id="UP000182409"/>
    </source>
</evidence>
<dbReference type="PROSITE" id="PS51257">
    <property type="entry name" value="PROKAR_LIPOPROTEIN"/>
    <property type="match status" value="1"/>
</dbReference>
<dbReference type="RefSeq" id="WP_074655066.1">
    <property type="nucleotide sequence ID" value="NZ_FNSD01000001.1"/>
</dbReference>
<dbReference type="OrthoDB" id="118919at2"/>
<dbReference type="AlphaFoldDB" id="A0A1H4RW07"/>
<protein>
    <recommendedName>
        <fullName evidence="3">Lipoprotein</fullName>
    </recommendedName>
</protein>
<reference evidence="1 2" key="1">
    <citation type="submission" date="2016-10" db="EMBL/GenBank/DDBJ databases">
        <authorList>
            <person name="de Groot N.N."/>
        </authorList>
    </citation>
    <scope>NUCLEOTIDE SEQUENCE [LARGE SCALE GENOMIC DNA]</scope>
    <source>
        <strain evidence="1 2">AB35.6</strain>
    </source>
</reference>
<gene>
    <name evidence="1" type="ORF">SAMN05443244_3268</name>
</gene>
<dbReference type="Proteomes" id="UP000182409">
    <property type="component" value="Unassembled WGS sequence"/>
</dbReference>
<organism evidence="1 2">
    <name type="scientific">Terriglobus roseus</name>
    <dbReference type="NCBI Taxonomy" id="392734"/>
    <lineage>
        <taxon>Bacteria</taxon>
        <taxon>Pseudomonadati</taxon>
        <taxon>Acidobacteriota</taxon>
        <taxon>Terriglobia</taxon>
        <taxon>Terriglobales</taxon>
        <taxon>Acidobacteriaceae</taxon>
        <taxon>Terriglobus</taxon>
    </lineage>
</organism>
<evidence type="ECO:0008006" key="3">
    <source>
        <dbReference type="Google" id="ProtNLM"/>
    </source>
</evidence>